<evidence type="ECO:0000313" key="2">
    <source>
        <dbReference type="Proteomes" id="UP000515307"/>
    </source>
</evidence>
<proteinExistence type="predicted"/>
<geneLocation type="plasmid" evidence="1 2">
    <name>unnamed1</name>
</geneLocation>
<dbReference type="EMBL" id="CP045703">
    <property type="protein sequence ID" value="QNE79593.1"/>
    <property type="molecule type" value="Genomic_DNA"/>
</dbReference>
<organism evidence="1 2">
    <name type="scientific">Streptomyces finlayi</name>
    <dbReference type="NCBI Taxonomy" id="67296"/>
    <lineage>
        <taxon>Bacteria</taxon>
        <taxon>Bacillati</taxon>
        <taxon>Actinomycetota</taxon>
        <taxon>Actinomycetes</taxon>
        <taxon>Kitasatosporales</taxon>
        <taxon>Streptomycetaceae</taxon>
        <taxon>Streptomyces</taxon>
    </lineage>
</organism>
<dbReference type="AlphaFoldDB" id="A0A7G7BW78"/>
<reference evidence="2" key="1">
    <citation type="submission" date="2019-10" db="EMBL/GenBank/DDBJ databases">
        <title>Antimicrobial potential of Antarctic Bacteria.</title>
        <authorList>
            <person name="Benaud N."/>
            <person name="Edwards R.J."/>
            <person name="Ferrari B.C."/>
        </authorList>
    </citation>
    <scope>NUCLEOTIDE SEQUENCE [LARGE SCALE GENOMIC DNA]</scope>
    <source>
        <strain evidence="2">NBSH44</strain>
        <plasmid evidence="2">unnamed1</plasmid>
    </source>
</reference>
<keyword evidence="2" id="KW-1185">Reference proteome</keyword>
<dbReference type="RefSeq" id="WP_185303077.1">
    <property type="nucleotide sequence ID" value="NZ_CP045703.1"/>
</dbReference>
<dbReference type="Proteomes" id="UP000515307">
    <property type="component" value="Plasmid unnamed1"/>
</dbReference>
<protein>
    <submittedName>
        <fullName evidence="1">Uncharacterized protein</fullName>
    </submittedName>
</protein>
<accession>A0A7G7BW78</accession>
<dbReference type="KEGG" id="sfiy:F0344_34590"/>
<evidence type="ECO:0000313" key="1">
    <source>
        <dbReference type="EMBL" id="QNE79593.1"/>
    </source>
</evidence>
<sequence length="143" mass="15391">MNFTSSTEGDMEIFLSVVGTHLGKIGAETVLDLYVDTAITDPAPERVLEEMIEEARSAQGPASARRGDPLMAVPLDLHSQRGLERFSLLAHRTIGCEASVGAELVFSTVENERIVCLDLPQGDVEALEAEARLEGAKSLIRVA</sequence>
<keyword evidence="1" id="KW-0614">Plasmid</keyword>
<name>A0A7G7BW78_9ACTN</name>
<gene>
    <name evidence="1" type="ORF">F0344_34590</name>
</gene>